<feature type="domain" description="Transketolase-like pyrimidine-binding" evidence="5">
    <location>
        <begin position="419"/>
        <end position="594"/>
    </location>
</feature>
<keyword evidence="3" id="KW-0560">Oxidoreductase</keyword>
<dbReference type="EMBL" id="JASCXX010000003">
    <property type="protein sequence ID" value="MDI6448052.1"/>
    <property type="molecule type" value="Genomic_DNA"/>
</dbReference>
<keyword evidence="4" id="KW-0786">Thiamine pyrophosphate</keyword>
<accession>A0AAW6TS81</accession>
<dbReference type="SMART" id="SM00861">
    <property type="entry name" value="Transket_pyr"/>
    <property type="match status" value="1"/>
</dbReference>
<comment type="caution">
    <text evidence="6">The sequence shown here is derived from an EMBL/GenBank/DDBJ whole genome shotgun (WGS) entry which is preliminary data.</text>
</comment>
<dbReference type="InterPro" id="IPR001017">
    <property type="entry name" value="DH_E1"/>
</dbReference>
<dbReference type="FunFam" id="3.40.50.970:FF:000001">
    <property type="entry name" value="Pyruvate dehydrogenase E1 beta subunit"/>
    <property type="match status" value="1"/>
</dbReference>
<organism evidence="6 7">
    <name type="scientific">Anaerobaca lacustris</name>
    <dbReference type="NCBI Taxonomy" id="3044600"/>
    <lineage>
        <taxon>Bacteria</taxon>
        <taxon>Pseudomonadati</taxon>
        <taxon>Planctomycetota</taxon>
        <taxon>Phycisphaerae</taxon>
        <taxon>Sedimentisphaerales</taxon>
        <taxon>Anaerobacaceae</taxon>
        <taxon>Anaerobaca</taxon>
    </lineage>
</organism>
<dbReference type="Proteomes" id="UP001431776">
    <property type="component" value="Unassembled WGS sequence"/>
</dbReference>
<dbReference type="Gene3D" id="3.40.50.920">
    <property type="match status" value="1"/>
</dbReference>
<dbReference type="SUPFAM" id="SSF52518">
    <property type="entry name" value="Thiamin diphosphate-binding fold (THDP-binding)"/>
    <property type="match status" value="2"/>
</dbReference>
<evidence type="ECO:0000313" key="7">
    <source>
        <dbReference type="Proteomes" id="UP001431776"/>
    </source>
</evidence>
<name>A0AAW6TS81_9BACT</name>
<protein>
    <submittedName>
        <fullName evidence="6">Dehydrogenase E1 component subunit alpha/beta</fullName>
    </submittedName>
</protein>
<evidence type="ECO:0000259" key="5">
    <source>
        <dbReference type="SMART" id="SM00861"/>
    </source>
</evidence>
<reference evidence="6" key="1">
    <citation type="submission" date="2023-05" db="EMBL/GenBank/DDBJ databases">
        <title>Anaerotaeda fermentans gen. nov., sp. nov., a novel anaerobic planctomycete of the new family within the order Sedimentisphaerales isolated from Taman Peninsula, Russia.</title>
        <authorList>
            <person name="Khomyakova M.A."/>
            <person name="Merkel A.Y."/>
            <person name="Slobodkin A.I."/>
        </authorList>
    </citation>
    <scope>NUCLEOTIDE SEQUENCE</scope>
    <source>
        <strain evidence="6">M17dextr</strain>
    </source>
</reference>
<dbReference type="CDD" id="cd02000">
    <property type="entry name" value="TPP_E1_PDC_ADC_BCADC"/>
    <property type="match status" value="1"/>
</dbReference>
<dbReference type="PANTHER" id="PTHR43257:SF2">
    <property type="entry name" value="PYRUVATE DEHYDROGENASE E1 COMPONENT SUBUNIT BETA"/>
    <property type="match status" value="1"/>
</dbReference>
<dbReference type="InterPro" id="IPR005475">
    <property type="entry name" value="Transketolase-like_Pyr-bd"/>
</dbReference>
<evidence type="ECO:0000256" key="3">
    <source>
        <dbReference type="ARBA" id="ARBA00023002"/>
    </source>
</evidence>
<dbReference type="Pfam" id="PF00676">
    <property type="entry name" value="E1_dh"/>
    <property type="match status" value="1"/>
</dbReference>
<comment type="function">
    <text evidence="2">E1 component of the 2-oxoglutarate dehydrogenase (OGDH) complex which catalyzes the decarboxylation of 2-oxoglutarate, the first step in the conversion of 2-oxoglutarate to succinyl-CoA and CO(2).</text>
</comment>
<dbReference type="InterPro" id="IPR029061">
    <property type="entry name" value="THDP-binding"/>
</dbReference>
<evidence type="ECO:0000256" key="2">
    <source>
        <dbReference type="ARBA" id="ARBA00003906"/>
    </source>
</evidence>
<evidence type="ECO:0000256" key="1">
    <source>
        <dbReference type="ARBA" id="ARBA00001964"/>
    </source>
</evidence>
<dbReference type="RefSeq" id="WP_349243462.1">
    <property type="nucleotide sequence ID" value="NZ_JASCXX010000003.1"/>
</dbReference>
<keyword evidence="7" id="KW-1185">Reference proteome</keyword>
<dbReference type="AlphaFoldDB" id="A0AAW6TS81"/>
<dbReference type="PANTHER" id="PTHR43257">
    <property type="entry name" value="PYRUVATE DEHYDROGENASE E1 COMPONENT BETA SUBUNIT"/>
    <property type="match status" value="1"/>
</dbReference>
<evidence type="ECO:0000313" key="6">
    <source>
        <dbReference type="EMBL" id="MDI6448052.1"/>
    </source>
</evidence>
<dbReference type="NCBIfam" id="NF006667">
    <property type="entry name" value="PRK09212.1"/>
    <property type="match status" value="1"/>
</dbReference>
<dbReference type="CDD" id="cd07036">
    <property type="entry name" value="TPP_PYR_E1-PDHc-beta_like"/>
    <property type="match status" value="1"/>
</dbReference>
<gene>
    <name evidence="6" type="ORF">QJ522_03255</name>
</gene>
<dbReference type="Pfam" id="PF02780">
    <property type="entry name" value="Transketolase_C"/>
    <property type="match status" value="1"/>
</dbReference>
<evidence type="ECO:0000256" key="4">
    <source>
        <dbReference type="ARBA" id="ARBA00023052"/>
    </source>
</evidence>
<dbReference type="InterPro" id="IPR009014">
    <property type="entry name" value="Transketo_C/PFOR_II"/>
</dbReference>
<dbReference type="Gene3D" id="3.40.50.970">
    <property type="match status" value="2"/>
</dbReference>
<dbReference type="GO" id="GO:0016624">
    <property type="term" value="F:oxidoreductase activity, acting on the aldehyde or oxo group of donors, disulfide as acceptor"/>
    <property type="evidence" value="ECO:0007669"/>
    <property type="project" value="InterPro"/>
</dbReference>
<dbReference type="Pfam" id="PF02779">
    <property type="entry name" value="Transket_pyr"/>
    <property type="match status" value="1"/>
</dbReference>
<sequence length="748" mass="80971">MEHAIEDTRKQPVPKVKDLIGKDLITLETAKDWLRTMYEIRFFEEKVFDLLGQNVIKGASHLYAGEEAVATGAIAAIEHGDVIGSTHRGHGHCGAIGNKYADGDKARQDHWNAMMAELMGRETGYCKGRGGSMHIAEVERQNNLGSTGIVGGNQPPAVGAALAEKYKKSGKVVLSFFGDGSTNTGTFHESMNMASTLKVPLVAIIENNLYGMSVPFSGSEVDGTLCASNIEDIAVRAVAYNVPGVIVDGQDPAAVFLAVQKAAERARTENRMTIIEAKTYRWYGHSRSDPRAYRTKAEEKAWHERDPITVWRNRLVGEKLCTEAELDAIKDTAFNTIETATQFGVDSPWPNGADVAKDVYVEETYPGALIETDKATSTKVMEASKVFDSAMASSTAKTKKERTEEASAAVKSQFGMDVMTIGQAVVAAQAEEMRRDERVFLFGEDVGLYGGAYQATRGLLTEFGTDRVIDTAISEAAIAGAAVGAALRGVRPIAEIMYVDFLTIAMDQLVHVGAYNRYMFGGKAKVPMVLRTEGGVGRCIAAHHSESLEAWLMHTPGLYVVMPSTPYDAKGLLKAAIRSDNPVVFIEHKATYGQVGPVPTDDYIIPLGAADIKRPGNDATIVSYSRMAMWALDAAKILAEQHGIDAEVIDVRTLKPLDMKTIAESVKKTGRLITVSEGFGWCGVGREIAGQFMEYDFGDGSRGFDYLDCGPINMAALDVPPPMSEPLENASIPSVERIVEAVKQSVGQ</sequence>
<proteinExistence type="predicted"/>
<dbReference type="InterPro" id="IPR033248">
    <property type="entry name" value="Transketolase_C"/>
</dbReference>
<comment type="cofactor">
    <cofactor evidence="1">
        <name>thiamine diphosphate</name>
        <dbReference type="ChEBI" id="CHEBI:58937"/>
    </cofactor>
</comment>
<dbReference type="SUPFAM" id="SSF52922">
    <property type="entry name" value="TK C-terminal domain-like"/>
    <property type="match status" value="1"/>
</dbReference>